<dbReference type="EMBL" id="GBRD01005401">
    <property type="protein sequence ID" value="JAG60420.1"/>
    <property type="molecule type" value="Transcribed_RNA"/>
</dbReference>
<dbReference type="PANTHER" id="PTHR12386">
    <property type="entry name" value="ATP SYNTHASE SUBUNIT"/>
    <property type="match status" value="1"/>
</dbReference>
<evidence type="ECO:0000256" key="9">
    <source>
        <dbReference type="ARBA" id="ARBA00023310"/>
    </source>
</evidence>
<comment type="similarity">
    <text evidence="2 10">Belongs to the ATPase g subunit family.</text>
</comment>
<evidence type="ECO:0000256" key="7">
    <source>
        <dbReference type="ARBA" id="ARBA00023128"/>
    </source>
</evidence>
<dbReference type="PIRSF" id="PIRSF017835">
    <property type="entry name" value="ATP-synth_g_mitoch_animal"/>
    <property type="match status" value="1"/>
</dbReference>
<dbReference type="Pfam" id="PF04718">
    <property type="entry name" value="ATP-synt_G"/>
    <property type="match status" value="1"/>
</dbReference>
<evidence type="ECO:0000256" key="2">
    <source>
        <dbReference type="ARBA" id="ARBA00005699"/>
    </source>
</evidence>
<evidence type="ECO:0000256" key="1">
    <source>
        <dbReference type="ARBA" id="ARBA00004325"/>
    </source>
</evidence>
<dbReference type="EMBL" id="GBHO01044405">
    <property type="protein sequence ID" value="JAF99198.1"/>
    <property type="molecule type" value="Transcribed_RNA"/>
</dbReference>
<keyword evidence="3 10" id="KW-0813">Transport</keyword>
<reference evidence="11" key="2">
    <citation type="submission" date="2014-07" db="EMBL/GenBank/DDBJ databases">
        <authorList>
            <person name="Hull J."/>
        </authorList>
    </citation>
    <scope>NUCLEOTIDE SEQUENCE</scope>
</reference>
<accession>A0A0A9VU16</accession>
<reference evidence="11" key="1">
    <citation type="journal article" date="2014" name="PLoS ONE">
        <title>Transcriptome-Based Identification of ABC Transporters in the Western Tarnished Plant Bug Lygus hesperus.</title>
        <authorList>
            <person name="Hull J.J."/>
            <person name="Chaney K."/>
            <person name="Geib S.M."/>
            <person name="Fabrick J.A."/>
            <person name="Brent C.S."/>
            <person name="Walsh D."/>
            <person name="Lavine L.C."/>
        </authorList>
    </citation>
    <scope>NUCLEOTIDE SEQUENCE</scope>
</reference>
<dbReference type="GO" id="GO:0031966">
    <property type="term" value="C:mitochondrial membrane"/>
    <property type="evidence" value="ECO:0007669"/>
    <property type="project" value="UniProtKB-SubCell"/>
</dbReference>
<proteinExistence type="inferred from homology"/>
<comment type="subcellular location">
    <subcellularLocation>
        <location evidence="1">Mitochondrion membrane</location>
    </subcellularLocation>
</comment>
<name>A0A0A9VU16_LYGHE</name>
<evidence type="ECO:0000256" key="3">
    <source>
        <dbReference type="ARBA" id="ARBA00022448"/>
    </source>
</evidence>
<evidence type="ECO:0000256" key="10">
    <source>
        <dbReference type="PIRNR" id="PIRNR017835"/>
    </source>
</evidence>
<evidence type="ECO:0000256" key="4">
    <source>
        <dbReference type="ARBA" id="ARBA00022547"/>
    </source>
</evidence>
<dbReference type="AlphaFoldDB" id="A0A0A9VU16"/>
<keyword evidence="7 10" id="KW-0496">Mitochondrion</keyword>
<keyword evidence="5 10" id="KW-0375">Hydrogen ion transport</keyword>
<keyword evidence="8 10" id="KW-0472">Membrane</keyword>
<evidence type="ECO:0000256" key="8">
    <source>
        <dbReference type="ARBA" id="ARBA00023136"/>
    </source>
</evidence>
<evidence type="ECO:0000256" key="6">
    <source>
        <dbReference type="ARBA" id="ARBA00023065"/>
    </source>
</evidence>
<keyword evidence="6 10" id="KW-0406">Ion transport</keyword>
<evidence type="ECO:0000313" key="11">
    <source>
        <dbReference type="EMBL" id="JAF99198.1"/>
    </source>
</evidence>
<dbReference type="GO" id="GO:0015986">
    <property type="term" value="P:proton motive force-driven ATP synthesis"/>
    <property type="evidence" value="ECO:0007669"/>
    <property type="project" value="UniProtKB-UniRule"/>
</dbReference>
<gene>
    <name evidence="11" type="primary">ATP5L</name>
    <name evidence="11" type="ORF">CM83_99510</name>
</gene>
<evidence type="ECO:0000256" key="5">
    <source>
        <dbReference type="ARBA" id="ARBA00022781"/>
    </source>
</evidence>
<sequence length="104" mass="11648">MCAMKRIVDTAAKQLNTVIKVAKPNLQTFVKYAKVELTPPKPTEIGQIGKEVANIIKTATSGRWKQITVKEAWLNALVATEVFCWFYVGECIGKFNLVGYKIKD</sequence>
<dbReference type="InterPro" id="IPR016702">
    <property type="entry name" value="ATP5MG_metazoa"/>
</dbReference>
<organism evidence="11">
    <name type="scientific">Lygus hesperus</name>
    <name type="common">Western plant bug</name>
    <dbReference type="NCBI Taxonomy" id="30085"/>
    <lineage>
        <taxon>Eukaryota</taxon>
        <taxon>Metazoa</taxon>
        <taxon>Ecdysozoa</taxon>
        <taxon>Arthropoda</taxon>
        <taxon>Hexapoda</taxon>
        <taxon>Insecta</taxon>
        <taxon>Pterygota</taxon>
        <taxon>Neoptera</taxon>
        <taxon>Paraneoptera</taxon>
        <taxon>Hemiptera</taxon>
        <taxon>Heteroptera</taxon>
        <taxon>Panheteroptera</taxon>
        <taxon>Cimicomorpha</taxon>
        <taxon>Miridae</taxon>
        <taxon>Mirini</taxon>
        <taxon>Lygus</taxon>
    </lineage>
</organism>
<reference evidence="12" key="3">
    <citation type="submission" date="2014-09" db="EMBL/GenBank/DDBJ databases">
        <authorList>
            <person name="Magalhaes I.L.F."/>
            <person name="Oliveira U."/>
            <person name="Santos F.R."/>
            <person name="Vidigal T.H.D.A."/>
            <person name="Brescovit A.D."/>
            <person name="Santos A.J."/>
        </authorList>
    </citation>
    <scope>NUCLEOTIDE SEQUENCE</scope>
</reference>
<evidence type="ECO:0000313" key="12">
    <source>
        <dbReference type="EMBL" id="JAG60420.1"/>
    </source>
</evidence>
<keyword evidence="9 10" id="KW-0066">ATP synthesis</keyword>
<keyword evidence="4 10" id="KW-0138">CF(0)</keyword>
<dbReference type="GO" id="GO:0015078">
    <property type="term" value="F:proton transmembrane transporter activity"/>
    <property type="evidence" value="ECO:0007669"/>
    <property type="project" value="UniProtKB-UniRule"/>
</dbReference>
<protein>
    <recommendedName>
        <fullName evidence="10">ATP synthase subunit g</fullName>
        <shortName evidence="10">ATPase subunit g</shortName>
    </recommendedName>
</protein>
<dbReference type="InterPro" id="IPR006808">
    <property type="entry name" value="ATP_synth_F0_gsu_mt"/>
</dbReference>
<dbReference type="GO" id="GO:0045259">
    <property type="term" value="C:proton-transporting ATP synthase complex"/>
    <property type="evidence" value="ECO:0007669"/>
    <property type="project" value="UniProtKB-UniRule"/>
</dbReference>